<dbReference type="InterPro" id="IPR026960">
    <property type="entry name" value="RVT-Znf"/>
</dbReference>
<evidence type="ECO:0000313" key="4">
    <source>
        <dbReference type="Proteomes" id="UP001152484"/>
    </source>
</evidence>
<reference evidence="3" key="1">
    <citation type="submission" date="2022-07" db="EMBL/GenBank/DDBJ databases">
        <authorList>
            <person name="Macas J."/>
            <person name="Novak P."/>
            <person name="Neumann P."/>
        </authorList>
    </citation>
    <scope>NUCLEOTIDE SEQUENCE</scope>
</reference>
<dbReference type="OrthoDB" id="1622315at2759"/>
<evidence type="ECO:0000256" key="1">
    <source>
        <dbReference type="SAM" id="SignalP"/>
    </source>
</evidence>
<dbReference type="Proteomes" id="UP001152484">
    <property type="component" value="Unassembled WGS sequence"/>
</dbReference>
<evidence type="ECO:0000259" key="2">
    <source>
        <dbReference type="Pfam" id="PF13966"/>
    </source>
</evidence>
<proteinExistence type="predicted"/>
<protein>
    <recommendedName>
        <fullName evidence="2">Reverse transcriptase zinc-binding domain-containing protein</fullName>
    </recommendedName>
</protein>
<gene>
    <name evidence="3" type="ORF">CEURO_LOCUS17649</name>
</gene>
<organism evidence="3 4">
    <name type="scientific">Cuscuta europaea</name>
    <name type="common">European dodder</name>
    <dbReference type="NCBI Taxonomy" id="41803"/>
    <lineage>
        <taxon>Eukaryota</taxon>
        <taxon>Viridiplantae</taxon>
        <taxon>Streptophyta</taxon>
        <taxon>Embryophyta</taxon>
        <taxon>Tracheophyta</taxon>
        <taxon>Spermatophyta</taxon>
        <taxon>Magnoliopsida</taxon>
        <taxon>eudicotyledons</taxon>
        <taxon>Gunneridae</taxon>
        <taxon>Pentapetalae</taxon>
        <taxon>asterids</taxon>
        <taxon>lamiids</taxon>
        <taxon>Solanales</taxon>
        <taxon>Convolvulaceae</taxon>
        <taxon>Cuscuteae</taxon>
        <taxon>Cuscuta</taxon>
        <taxon>Cuscuta subgen. Cuscuta</taxon>
    </lineage>
</organism>
<name>A0A9P0ZP13_CUSEU</name>
<evidence type="ECO:0000313" key="3">
    <source>
        <dbReference type="EMBL" id="CAH9107180.1"/>
    </source>
</evidence>
<feature type="chain" id="PRO_5040213273" description="Reverse transcriptase zinc-binding domain-containing protein" evidence="1">
    <location>
        <begin position="24"/>
        <end position="294"/>
    </location>
</feature>
<feature type="signal peptide" evidence="1">
    <location>
        <begin position="1"/>
        <end position="23"/>
    </location>
</feature>
<dbReference type="PANTHER" id="PTHR33116">
    <property type="entry name" value="REVERSE TRANSCRIPTASE ZINC-BINDING DOMAIN-CONTAINING PROTEIN-RELATED-RELATED"/>
    <property type="match status" value="1"/>
</dbReference>
<dbReference type="PANTHER" id="PTHR33116:SF66">
    <property type="entry name" value="REVERSE TRANSCRIPTASE ZINC-BINDING DOMAIN-CONTAINING PROTEIN"/>
    <property type="match status" value="1"/>
</dbReference>
<dbReference type="AlphaFoldDB" id="A0A9P0ZP13"/>
<keyword evidence="1" id="KW-0732">Signal</keyword>
<dbReference type="EMBL" id="CAMAPE010000050">
    <property type="protein sequence ID" value="CAH9107180.1"/>
    <property type="molecule type" value="Genomic_DNA"/>
</dbReference>
<feature type="domain" description="Reverse transcriptase zinc-binding" evidence="2">
    <location>
        <begin position="123"/>
        <end position="204"/>
    </location>
</feature>
<comment type="caution">
    <text evidence="3">The sequence shown here is derived from an EMBL/GenBank/DDBJ whole genome shotgun (WGS) entry which is preliminary data.</text>
</comment>
<accession>A0A9P0ZP13</accession>
<dbReference type="Pfam" id="PF13966">
    <property type="entry name" value="zf-RVT"/>
    <property type="match status" value="1"/>
</dbReference>
<sequence>MLLHLLKMRLFLWGCKHSKVAWCDVCLPKSEGGLGVRDTKVWNNALLSRTLWNIHAKQDSLWVKWVHGVYLQGRCVWTFVPHTKDSRLMKALANVRDLILSKFPSLGMAVNFLEKSSLLGKLSSSKVYELLRTKGTAHPWMSFIWKSYIPPKFSFITWLAFRGRLATYDSLGFLDINDACLFCKGGPETVPHLYFECTFTGQVWTLVKNWLGISRRMSTLLSTAKWIKKENNGAHAKAKGVRLAFCYTVYWIWRTRNMICFEKIKPKVEDLVKNIKFMVYKILYAMYPFDRITF</sequence>
<keyword evidence="4" id="KW-1185">Reference proteome</keyword>